<feature type="transmembrane region" description="Helical" evidence="6">
    <location>
        <begin position="284"/>
        <end position="306"/>
    </location>
</feature>
<evidence type="ECO:0000256" key="5">
    <source>
        <dbReference type="ARBA" id="ARBA00023136"/>
    </source>
</evidence>
<feature type="transmembrane region" description="Helical" evidence="6">
    <location>
        <begin position="228"/>
        <end position="253"/>
    </location>
</feature>
<dbReference type="Proteomes" id="UP000518206">
    <property type="component" value="Unassembled WGS sequence"/>
</dbReference>
<evidence type="ECO:0000256" key="3">
    <source>
        <dbReference type="ARBA" id="ARBA00022692"/>
    </source>
</evidence>
<gene>
    <name evidence="8" type="ORF">FHR80_002049</name>
</gene>
<evidence type="ECO:0000256" key="4">
    <source>
        <dbReference type="ARBA" id="ARBA00022989"/>
    </source>
</evidence>
<feature type="transmembrane region" description="Helical" evidence="6">
    <location>
        <begin position="412"/>
        <end position="431"/>
    </location>
</feature>
<evidence type="ECO:0000256" key="6">
    <source>
        <dbReference type="SAM" id="Phobius"/>
    </source>
</evidence>
<feature type="transmembrane region" description="Helical" evidence="6">
    <location>
        <begin position="202"/>
        <end position="222"/>
    </location>
</feature>
<keyword evidence="5 6" id="KW-0472">Membrane</keyword>
<feature type="transmembrane region" description="Helical" evidence="6">
    <location>
        <begin position="21"/>
        <end position="45"/>
    </location>
</feature>
<reference evidence="8 9" key="1">
    <citation type="submission" date="2020-08" db="EMBL/GenBank/DDBJ databases">
        <title>The Agave Microbiome: Exploring the role of microbial communities in plant adaptations to desert environments.</title>
        <authorList>
            <person name="Partida-Martinez L.P."/>
        </authorList>
    </citation>
    <scope>NUCLEOTIDE SEQUENCE [LARGE SCALE GENOMIC DNA]</scope>
    <source>
        <strain evidence="8 9">RAS26</strain>
    </source>
</reference>
<dbReference type="EMBL" id="JACHVX010000003">
    <property type="protein sequence ID" value="MBB2923124.1"/>
    <property type="molecule type" value="Genomic_DNA"/>
</dbReference>
<keyword evidence="3 6" id="KW-0812">Transmembrane</keyword>
<evidence type="ECO:0000256" key="2">
    <source>
        <dbReference type="ARBA" id="ARBA00022475"/>
    </source>
</evidence>
<feature type="transmembrane region" description="Helical" evidence="6">
    <location>
        <begin position="326"/>
        <end position="346"/>
    </location>
</feature>
<dbReference type="InterPro" id="IPR003838">
    <property type="entry name" value="ABC3_permease_C"/>
</dbReference>
<reference evidence="8 9" key="2">
    <citation type="submission" date="2020-08" db="EMBL/GenBank/DDBJ databases">
        <authorList>
            <person name="Partida-Martinez L."/>
            <person name="Huntemann M."/>
            <person name="Clum A."/>
            <person name="Wang J."/>
            <person name="Palaniappan K."/>
            <person name="Ritter S."/>
            <person name="Chen I.-M."/>
            <person name="Stamatis D."/>
            <person name="Reddy T."/>
            <person name="O'Malley R."/>
            <person name="Daum C."/>
            <person name="Shapiro N."/>
            <person name="Ivanova N."/>
            <person name="Kyrpides N."/>
            <person name="Woyke T."/>
        </authorList>
    </citation>
    <scope>NUCLEOTIDE SEQUENCE [LARGE SCALE GENOMIC DNA]</scope>
    <source>
        <strain evidence="8 9">RAS26</strain>
    </source>
</reference>
<feature type="transmembrane region" description="Helical" evidence="6">
    <location>
        <begin position="110"/>
        <end position="135"/>
    </location>
</feature>
<evidence type="ECO:0000313" key="8">
    <source>
        <dbReference type="EMBL" id="MBB2923124.1"/>
    </source>
</evidence>
<proteinExistence type="predicted"/>
<feature type="transmembrane region" description="Helical" evidence="6">
    <location>
        <begin position="65"/>
        <end position="90"/>
    </location>
</feature>
<dbReference type="GO" id="GO:0005886">
    <property type="term" value="C:plasma membrane"/>
    <property type="evidence" value="ECO:0007669"/>
    <property type="project" value="UniProtKB-SubCell"/>
</dbReference>
<sequence length="451" mass="46287">MRAVLALAPRLHRSGGSLTTGLAVAAFAVTTAFALSVLGGLLGFVARADDPPAPFTRFDAGPYVIMAAIAGVLLLVPLVSLGGAAARLGVSRRDARLSTLRLLGVTPGEVVALTVVETALQGLAGALVGAVGYVALMPVWTRIPFQGVPFTAGELWVGLPALAGVLLGVPLLAALSGTVSLRRVVVSPLGVARRQTPPAMRWYRALLLLVALGGFVAVTKVVSGLEAAVVYGFMLGMLGLAFAGLNLVGPWIIGLTGRVMAWRARSPATLLAARRLVDDPRASWRVVGGLGLAAFVAGCLSILPAIASTSPISSDPVERFLLQDIVTGGLLTLAISFTVAAVSAGIQQAASVLDRRREYALQRLAGVPVELFDSARRREVLLPLLLVAGTSAGVALVLSALVFGAASATDGSGLLLVLGFLAGGVLLMLAATETSRPLLRSTLRDTVVRAD</sequence>
<dbReference type="Pfam" id="PF02687">
    <property type="entry name" value="FtsX"/>
    <property type="match status" value="1"/>
</dbReference>
<dbReference type="AlphaFoldDB" id="A0A7W4YBJ6"/>
<evidence type="ECO:0000313" key="9">
    <source>
        <dbReference type="Proteomes" id="UP000518206"/>
    </source>
</evidence>
<feature type="transmembrane region" description="Helical" evidence="6">
    <location>
        <begin position="380"/>
        <end position="406"/>
    </location>
</feature>
<evidence type="ECO:0000256" key="1">
    <source>
        <dbReference type="ARBA" id="ARBA00004651"/>
    </source>
</evidence>
<accession>A0A7W4YBJ6</accession>
<feature type="transmembrane region" description="Helical" evidence="6">
    <location>
        <begin position="155"/>
        <end position="181"/>
    </location>
</feature>
<keyword evidence="4 6" id="KW-1133">Transmembrane helix</keyword>
<comment type="caution">
    <text evidence="8">The sequence shown here is derived from an EMBL/GenBank/DDBJ whole genome shotgun (WGS) entry which is preliminary data.</text>
</comment>
<protein>
    <recommendedName>
        <fullName evidence="7">ABC3 transporter permease C-terminal domain-containing protein</fullName>
    </recommendedName>
</protein>
<keyword evidence="2" id="KW-1003">Cell membrane</keyword>
<organism evidence="8 9">
    <name type="scientific">Cellulomonas cellasea</name>
    <dbReference type="NCBI Taxonomy" id="43670"/>
    <lineage>
        <taxon>Bacteria</taxon>
        <taxon>Bacillati</taxon>
        <taxon>Actinomycetota</taxon>
        <taxon>Actinomycetes</taxon>
        <taxon>Micrococcales</taxon>
        <taxon>Cellulomonadaceae</taxon>
        <taxon>Cellulomonas</taxon>
    </lineage>
</organism>
<comment type="subcellular location">
    <subcellularLocation>
        <location evidence="1">Cell membrane</location>
        <topology evidence="1">Multi-pass membrane protein</topology>
    </subcellularLocation>
</comment>
<name>A0A7W4YBJ6_9CELL</name>
<feature type="domain" description="ABC3 transporter permease C-terminal" evidence="7">
    <location>
        <begin position="70"/>
        <end position="181"/>
    </location>
</feature>
<evidence type="ECO:0000259" key="7">
    <source>
        <dbReference type="Pfam" id="PF02687"/>
    </source>
</evidence>